<comment type="caution">
    <text evidence="7">The sequence shown here is derived from an EMBL/GenBank/DDBJ whole genome shotgun (WGS) entry which is preliminary data.</text>
</comment>
<dbReference type="SMART" id="SM00360">
    <property type="entry name" value="RRM"/>
    <property type="match status" value="2"/>
</dbReference>
<dbReference type="GO" id="GO:0000900">
    <property type="term" value="F:mRNA regulatory element binding translation repressor activity"/>
    <property type="evidence" value="ECO:0007669"/>
    <property type="project" value="TreeGrafter"/>
</dbReference>
<feature type="region of interest" description="Disordered" evidence="5">
    <location>
        <begin position="552"/>
        <end position="572"/>
    </location>
</feature>
<evidence type="ECO:0000256" key="3">
    <source>
        <dbReference type="PROSITE-ProRule" id="PRU00176"/>
    </source>
</evidence>
<dbReference type="PANTHER" id="PTHR12566:SF9">
    <property type="entry name" value="CYTOPLASMIC POLYADENYLATION ELEMENT-BINDING PROTEIN 1"/>
    <property type="match status" value="1"/>
</dbReference>
<dbReference type="OrthoDB" id="10006270at2759"/>
<dbReference type="GO" id="GO:0043005">
    <property type="term" value="C:neuron projection"/>
    <property type="evidence" value="ECO:0007669"/>
    <property type="project" value="TreeGrafter"/>
</dbReference>
<dbReference type="PROSITE" id="PS50005">
    <property type="entry name" value="TPR"/>
    <property type="match status" value="3"/>
</dbReference>
<dbReference type="Pfam" id="PF16367">
    <property type="entry name" value="RRM_7"/>
    <property type="match status" value="1"/>
</dbReference>
<dbReference type="Pfam" id="PF16366">
    <property type="entry name" value="CEBP_ZZ"/>
    <property type="match status" value="1"/>
</dbReference>
<evidence type="ECO:0000256" key="4">
    <source>
        <dbReference type="PROSITE-ProRule" id="PRU00339"/>
    </source>
</evidence>
<keyword evidence="8" id="KW-1185">Reference proteome</keyword>
<dbReference type="PROSITE" id="PS50102">
    <property type="entry name" value="RRM"/>
    <property type="match status" value="1"/>
</dbReference>
<dbReference type="AlphaFoldDB" id="A0A8J2P2K4"/>
<dbReference type="InterPro" id="IPR019734">
    <property type="entry name" value="TPR_rpt"/>
</dbReference>
<dbReference type="GO" id="GO:0005737">
    <property type="term" value="C:cytoplasm"/>
    <property type="evidence" value="ECO:0007669"/>
    <property type="project" value="TreeGrafter"/>
</dbReference>
<dbReference type="Pfam" id="PF13176">
    <property type="entry name" value="TPR_7"/>
    <property type="match status" value="1"/>
</dbReference>
<dbReference type="GO" id="GO:2000766">
    <property type="term" value="P:negative regulation of cytoplasmic translation"/>
    <property type="evidence" value="ECO:0007669"/>
    <property type="project" value="TreeGrafter"/>
</dbReference>
<dbReference type="Pfam" id="PF12895">
    <property type="entry name" value="ANAPC3"/>
    <property type="match status" value="1"/>
</dbReference>
<reference evidence="7" key="1">
    <citation type="submission" date="2021-06" db="EMBL/GenBank/DDBJ databases">
        <authorList>
            <person name="Hodson N. C."/>
            <person name="Mongue J. A."/>
            <person name="Jaron S. K."/>
        </authorList>
    </citation>
    <scope>NUCLEOTIDE SEQUENCE</scope>
</reference>
<feature type="repeat" description="TPR" evidence="4">
    <location>
        <begin position="319"/>
        <end position="352"/>
    </location>
</feature>
<keyword evidence="4" id="KW-0802">TPR repeat</keyword>
<dbReference type="Pfam" id="PF16368">
    <property type="entry name" value="CEBP1_N"/>
    <property type="match status" value="1"/>
</dbReference>
<dbReference type="CDD" id="cd12725">
    <property type="entry name" value="RRM2_CPEB1"/>
    <property type="match status" value="1"/>
</dbReference>
<feature type="repeat" description="TPR" evidence="4">
    <location>
        <begin position="465"/>
        <end position="498"/>
    </location>
</feature>
<evidence type="ECO:0000313" key="7">
    <source>
        <dbReference type="EMBL" id="CAG7721654.1"/>
    </source>
</evidence>
<dbReference type="Pfam" id="PF13181">
    <property type="entry name" value="TPR_8"/>
    <property type="match status" value="1"/>
</dbReference>
<evidence type="ECO:0000259" key="6">
    <source>
        <dbReference type="PROSITE" id="PS50102"/>
    </source>
</evidence>
<dbReference type="InterPro" id="IPR032296">
    <property type="entry name" value="CEBP_ZZ"/>
</dbReference>
<feature type="compositionally biased region" description="Low complexity" evidence="5">
    <location>
        <begin position="718"/>
        <end position="741"/>
    </location>
</feature>
<dbReference type="InterPro" id="IPR000504">
    <property type="entry name" value="RRM_dom"/>
</dbReference>
<feature type="region of interest" description="Disordered" evidence="5">
    <location>
        <begin position="648"/>
        <end position="667"/>
    </location>
</feature>
<feature type="compositionally biased region" description="Low complexity" evidence="5">
    <location>
        <begin position="687"/>
        <end position="697"/>
    </location>
</feature>
<feature type="repeat" description="TPR" evidence="4">
    <location>
        <begin position="499"/>
        <end position="532"/>
    </location>
</feature>
<evidence type="ECO:0000256" key="5">
    <source>
        <dbReference type="SAM" id="MobiDB-lite"/>
    </source>
</evidence>
<dbReference type="GO" id="GO:0008135">
    <property type="term" value="F:translation factor activity, RNA binding"/>
    <property type="evidence" value="ECO:0007669"/>
    <property type="project" value="TreeGrafter"/>
</dbReference>
<dbReference type="Proteomes" id="UP000708208">
    <property type="component" value="Unassembled WGS sequence"/>
</dbReference>
<dbReference type="GO" id="GO:0045202">
    <property type="term" value="C:synapse"/>
    <property type="evidence" value="ECO:0007669"/>
    <property type="project" value="TreeGrafter"/>
</dbReference>
<feature type="region of interest" description="Disordered" evidence="5">
    <location>
        <begin position="687"/>
        <end position="747"/>
    </location>
</feature>
<dbReference type="FunFam" id="3.30.70.330:FF:000054">
    <property type="entry name" value="Cytoplasmic polyadenylation element-binding protein 1"/>
    <property type="match status" value="1"/>
</dbReference>
<feature type="region of interest" description="Disordered" evidence="5">
    <location>
        <begin position="1"/>
        <end position="22"/>
    </location>
</feature>
<keyword evidence="1" id="KW-0677">Repeat</keyword>
<accession>A0A8J2P2K4</accession>
<dbReference type="GO" id="GO:0003730">
    <property type="term" value="F:mRNA 3'-UTR binding"/>
    <property type="evidence" value="ECO:0007669"/>
    <property type="project" value="InterPro"/>
</dbReference>
<name>A0A8J2P2K4_9HEXA</name>
<dbReference type="PANTHER" id="PTHR12566">
    <property type="entry name" value="CYTOPLASMIC POLYADENYLATION ELEMENT BINDING PROTEIN CPEB"/>
    <property type="match status" value="1"/>
</dbReference>
<dbReference type="CDD" id="cd19757">
    <property type="entry name" value="Bbox1"/>
    <property type="match status" value="1"/>
</dbReference>
<dbReference type="SMART" id="SM00028">
    <property type="entry name" value="TPR"/>
    <property type="match status" value="7"/>
</dbReference>
<protein>
    <recommendedName>
        <fullName evidence="6">RRM domain-containing protein</fullName>
    </recommendedName>
</protein>
<evidence type="ECO:0000313" key="8">
    <source>
        <dbReference type="Proteomes" id="UP000708208"/>
    </source>
</evidence>
<evidence type="ECO:0000256" key="1">
    <source>
        <dbReference type="ARBA" id="ARBA00022737"/>
    </source>
</evidence>
<dbReference type="InterPro" id="IPR032292">
    <property type="entry name" value="CEBP1_N"/>
</dbReference>
<dbReference type="GO" id="GO:0043022">
    <property type="term" value="F:ribosome binding"/>
    <property type="evidence" value="ECO:0007669"/>
    <property type="project" value="TreeGrafter"/>
</dbReference>
<evidence type="ECO:0000256" key="2">
    <source>
        <dbReference type="ARBA" id="ARBA00022845"/>
    </source>
</evidence>
<dbReference type="InterPro" id="IPR034819">
    <property type="entry name" value="CPEB"/>
</dbReference>
<organism evidence="7 8">
    <name type="scientific">Allacma fusca</name>
    <dbReference type="NCBI Taxonomy" id="39272"/>
    <lineage>
        <taxon>Eukaryota</taxon>
        <taxon>Metazoa</taxon>
        <taxon>Ecdysozoa</taxon>
        <taxon>Arthropoda</taxon>
        <taxon>Hexapoda</taxon>
        <taxon>Collembola</taxon>
        <taxon>Symphypleona</taxon>
        <taxon>Sminthuridae</taxon>
        <taxon>Allacma</taxon>
    </lineage>
</organism>
<sequence length="1114" mass="125578">MECKESSVPSPPTTTPNIHPAKAGKGYDTVEFYRDLIQTFIERHDYESALYWADKVASLSNTAQQDVYLVAQCMFHCGQYQRAANYLQHHKYERTNLYFRVLAARCLLKAGNYNKALDVLDVENQSVKPGQRVKENKWEPKDPHKSIMGQVYLLKGKIYEALTNRILASQNYKLALQHDVYCYEALRLLTQHHMLSRNEELALLQSIRFEQKCLNNDTDLVKYVYTTKVKKYAVCGEPALTTNVISLKKNMDVLATNAERHFYNCDFPSAYKLTSQVISEDPYHMSCLPVYIACLVELNKATELFRVAHKLIEVMSDSALAWYAVGSYYFLIGKHESARRNLNKSLSIDPVFGPAWLLFGHSFATESEHDQAMAAYFKATQLMKGCHLPMLHVGLECGLSNNPQLAMKFLEEAKLLAPFDPFIRHEMGVVKFHEKKYDEAHQLFRDTLSMIQTKPTQSQFLKKWEPLYNNLGHVSRKLGRYTEAYGYHQKALVLCPSNASTHAAIGLVLAVSGKTEKAIEAFHKALSLKRDDAFSNTMLRYVVEKMVEESNSDDFDNKNNADSLLSDDSEDLEPSFMPQNQTLLLFDWIRPISKTMDFDLNIDPEALNLSEISTMLDSPFNVSRENASMCSSNSTLCGNSLETLEGSSIWSPSAHNSSDTSYNCPRSPATRSFENNGIWSPHFYSSSGTSFSSNSPPERLADGITGSSIWSPHPSSPHPNSSHPSSPSTHNSSSTFSHSSSSPPPGLASLAHLGLQSKSANLNVKQTIQALNVLTFLQDLQEGSNNSSWENGRSSENSSLTAVLRQHLITHLLQQTPPSPTNDNLLRSVRMHRENAGMTEARCTWSGQLPPRNHKNPIYSCKVFLGGVPYEVSISTLLRTFRAYGNVKIDWPGKEDNPSAPKGYAYLIYENERQVKALLQNCIYHYGKESTWYYKISSKRLRFHSKDIQVIPWAISDSNFVRCQTTKLDPQKTIFVGALHGMINAEGLAYIMQELFGGVVYAGIDTDRHKYPIGSARLTFNNHKSYMKAVSAEFIEIRTSKFTKKVQVDPYLEDATCSVCALQQGPYFCRSLSCFRYFCRTCFECQHAGEAFQSHRPLTRNASRQPGASAPVVP</sequence>
<dbReference type="EMBL" id="CAJVCH010081366">
    <property type="protein sequence ID" value="CAG7721654.1"/>
    <property type="molecule type" value="Genomic_DNA"/>
</dbReference>
<keyword evidence="3" id="KW-0694">RNA-binding</keyword>
<proteinExistence type="predicted"/>
<dbReference type="GO" id="GO:0005634">
    <property type="term" value="C:nucleus"/>
    <property type="evidence" value="ECO:0007669"/>
    <property type="project" value="TreeGrafter"/>
</dbReference>
<keyword evidence="2" id="KW-0810">Translation regulation</keyword>
<gene>
    <name evidence="7" type="ORF">AFUS01_LOCUS10851</name>
</gene>
<feature type="domain" description="RRM" evidence="6">
    <location>
        <begin position="861"/>
        <end position="950"/>
    </location>
</feature>